<name>A0A831WAF6_9GAMM</name>
<protein>
    <submittedName>
        <fullName evidence="1">Uncharacterized protein</fullName>
    </submittedName>
</protein>
<evidence type="ECO:0000313" key="1">
    <source>
        <dbReference type="EMBL" id="HEB96082.1"/>
    </source>
</evidence>
<sequence length="107" mass="12520">MEDGIIDISTLKPGQKFTLDIANHEVILTKLEEPHKFSIEDWFPDEAEIYIMEDRIEEDQPLHYAFKPMTLEEGQRLNKGKFGKDLVMFDFLGREVEGIEMEEEGED</sequence>
<organism evidence="1">
    <name type="scientific">Sedimenticola thiotaurini</name>
    <dbReference type="NCBI Taxonomy" id="1543721"/>
    <lineage>
        <taxon>Bacteria</taxon>
        <taxon>Pseudomonadati</taxon>
        <taxon>Pseudomonadota</taxon>
        <taxon>Gammaproteobacteria</taxon>
        <taxon>Chromatiales</taxon>
        <taxon>Sedimenticolaceae</taxon>
        <taxon>Sedimenticola</taxon>
    </lineage>
</organism>
<reference evidence="1" key="1">
    <citation type="journal article" date="2020" name="mSystems">
        <title>Genome- and Community-Level Interaction Insights into Carbon Utilization and Element Cycling Functions of Hydrothermarchaeota in Hydrothermal Sediment.</title>
        <authorList>
            <person name="Zhou Z."/>
            <person name="Liu Y."/>
            <person name="Xu W."/>
            <person name="Pan J."/>
            <person name="Luo Z.H."/>
            <person name="Li M."/>
        </authorList>
    </citation>
    <scope>NUCLEOTIDE SEQUENCE [LARGE SCALE GENOMIC DNA]</scope>
    <source>
        <strain evidence="1">HyVt-443</strain>
    </source>
</reference>
<proteinExistence type="predicted"/>
<dbReference type="Proteomes" id="UP000886251">
    <property type="component" value="Unassembled WGS sequence"/>
</dbReference>
<dbReference type="EMBL" id="DRKP01000074">
    <property type="protein sequence ID" value="HEB96082.1"/>
    <property type="molecule type" value="Genomic_DNA"/>
</dbReference>
<dbReference type="AlphaFoldDB" id="A0A831WAF6"/>
<gene>
    <name evidence="1" type="ORF">ENI96_06605</name>
</gene>
<accession>A0A831WAF6</accession>
<comment type="caution">
    <text evidence="1">The sequence shown here is derived from an EMBL/GenBank/DDBJ whole genome shotgun (WGS) entry which is preliminary data.</text>
</comment>